<accession>A0ABV9HDX0</accession>
<dbReference type="NCBIfam" id="NF004005">
    <property type="entry name" value="PRK05476.2-3"/>
    <property type="match status" value="1"/>
</dbReference>
<evidence type="ECO:0000313" key="6">
    <source>
        <dbReference type="EMBL" id="MFC4626990.1"/>
    </source>
</evidence>
<dbReference type="InterPro" id="IPR000043">
    <property type="entry name" value="Adenosylhomocysteinase-like"/>
</dbReference>
<protein>
    <submittedName>
        <fullName evidence="6">Adenosylhomocysteinase</fullName>
    </submittedName>
</protein>
<evidence type="ECO:0000256" key="3">
    <source>
        <dbReference type="ARBA" id="ARBA00022563"/>
    </source>
</evidence>
<proteinExistence type="inferred from homology"/>
<gene>
    <name evidence="6" type="ORF">ACFO6V_02010</name>
</gene>
<dbReference type="SUPFAM" id="SSF51735">
    <property type="entry name" value="NAD(P)-binding Rossmann-fold domains"/>
    <property type="match status" value="1"/>
</dbReference>
<dbReference type="Pfam" id="PF05221">
    <property type="entry name" value="AdoHcyase"/>
    <property type="match status" value="1"/>
</dbReference>
<dbReference type="Gene3D" id="3.40.50.720">
    <property type="entry name" value="NAD(P)-binding Rossmann-like Domain"/>
    <property type="match status" value="1"/>
</dbReference>
<evidence type="ECO:0000313" key="7">
    <source>
        <dbReference type="Proteomes" id="UP001596011"/>
    </source>
</evidence>
<dbReference type="EMBL" id="JBHSFI010000001">
    <property type="protein sequence ID" value="MFC4626990.1"/>
    <property type="molecule type" value="Genomic_DNA"/>
</dbReference>
<dbReference type="InterPro" id="IPR036291">
    <property type="entry name" value="NAD(P)-bd_dom_sf"/>
</dbReference>
<dbReference type="SUPFAM" id="SSF52283">
    <property type="entry name" value="Formate/glycerate dehydrogenase catalytic domain-like"/>
    <property type="match status" value="1"/>
</dbReference>
<evidence type="ECO:0000256" key="1">
    <source>
        <dbReference type="ARBA" id="ARBA00001911"/>
    </source>
</evidence>
<comment type="similarity">
    <text evidence="2">Belongs to the adenosylhomocysteinase family.</text>
</comment>
<keyword evidence="7" id="KW-1185">Reference proteome</keyword>
<dbReference type="InterPro" id="IPR042172">
    <property type="entry name" value="Adenosylhomocyst_ase-like_sf"/>
</dbReference>
<keyword evidence="3" id="KW-0554">One-carbon metabolism</keyword>
<evidence type="ECO:0000259" key="5">
    <source>
        <dbReference type="SMART" id="SM00997"/>
    </source>
</evidence>
<name>A0ABV9HDX0_9MICO</name>
<comment type="caution">
    <text evidence="6">The sequence shown here is derived from an EMBL/GenBank/DDBJ whole genome shotgun (WGS) entry which is preliminary data.</text>
</comment>
<keyword evidence="4" id="KW-0520">NAD</keyword>
<dbReference type="SMART" id="SM00996">
    <property type="entry name" value="AdoHcyase"/>
    <property type="match status" value="1"/>
</dbReference>
<dbReference type="SMART" id="SM00997">
    <property type="entry name" value="AdoHcyase_NAD"/>
    <property type="match status" value="1"/>
</dbReference>
<dbReference type="RefSeq" id="WP_377131641.1">
    <property type="nucleotide sequence ID" value="NZ_JBHSFI010000001.1"/>
</dbReference>
<evidence type="ECO:0000256" key="4">
    <source>
        <dbReference type="ARBA" id="ARBA00023027"/>
    </source>
</evidence>
<reference evidence="7" key="1">
    <citation type="journal article" date="2019" name="Int. J. Syst. Evol. Microbiol.">
        <title>The Global Catalogue of Microorganisms (GCM) 10K type strain sequencing project: providing services to taxonomists for standard genome sequencing and annotation.</title>
        <authorList>
            <consortium name="The Broad Institute Genomics Platform"/>
            <consortium name="The Broad Institute Genome Sequencing Center for Infectious Disease"/>
            <person name="Wu L."/>
            <person name="Ma J."/>
        </authorList>
    </citation>
    <scope>NUCLEOTIDE SEQUENCE [LARGE SCALE GENOMIC DNA]</scope>
    <source>
        <strain evidence="7">CCUG 42722</strain>
    </source>
</reference>
<sequence length="402" mass="42058">MRSSDLSSVLPSALPPTGHPAIDWAARHMPLLDASFADVGHLFDGLRLGVSIHVEPKTAVLCRRLLAAGARVTITGNIGTTVPDTVEALRDLGATVLGGRDDTPAQRSRHLEQILAAEPDLILDNGGDLITRLTQGAPRSPRFLGATEETTTGGLRLRQLPSPPDFPVVVINDSRLKLLVENEFGVGQSIVQGFMNATNLMVPGARAGVVGYGPCGKGVADTLRALGARVTVAELDPFRALDALLRGHEVADLPDLLAACDLVFLATGARDVIGAAQLEHLRDGAMLAGVGHEGREIDRAALAAATAETTRLSAAGQDRDARVRYRLRDGREIVLLHDTHMLNLTAASGNPIQAMDLGFALQARSLAAIAAGEAGPAGVSAVPEPVDRVLATSLVGLLSGRR</sequence>
<dbReference type="Pfam" id="PF00670">
    <property type="entry name" value="AdoHcyase_NAD"/>
    <property type="match status" value="1"/>
</dbReference>
<dbReference type="Gene3D" id="3.40.50.1480">
    <property type="entry name" value="Adenosylhomocysteinase-like"/>
    <property type="match status" value="1"/>
</dbReference>
<evidence type="ECO:0000256" key="2">
    <source>
        <dbReference type="ARBA" id="ARBA00007122"/>
    </source>
</evidence>
<feature type="domain" description="S-adenosyl-L-homocysteine hydrolase NAD binding" evidence="5">
    <location>
        <begin position="182"/>
        <end position="349"/>
    </location>
</feature>
<dbReference type="Proteomes" id="UP001596011">
    <property type="component" value="Unassembled WGS sequence"/>
</dbReference>
<comment type="cofactor">
    <cofactor evidence="1">
        <name>NAD(+)</name>
        <dbReference type="ChEBI" id="CHEBI:57540"/>
    </cofactor>
</comment>
<dbReference type="PANTHER" id="PTHR23420:SF0">
    <property type="entry name" value="ADENOSYLHOMOCYSTEINASE"/>
    <property type="match status" value="1"/>
</dbReference>
<dbReference type="InterPro" id="IPR015878">
    <property type="entry name" value="Ado_hCys_hydrolase_NAD-bd"/>
</dbReference>
<organism evidence="6 7">
    <name type="scientific">Promicromonospora alba</name>
    <dbReference type="NCBI Taxonomy" id="1616110"/>
    <lineage>
        <taxon>Bacteria</taxon>
        <taxon>Bacillati</taxon>
        <taxon>Actinomycetota</taxon>
        <taxon>Actinomycetes</taxon>
        <taxon>Micrococcales</taxon>
        <taxon>Promicromonosporaceae</taxon>
        <taxon>Promicromonospora</taxon>
    </lineage>
</organism>
<dbReference type="PANTHER" id="PTHR23420">
    <property type="entry name" value="ADENOSYLHOMOCYSTEINASE"/>
    <property type="match status" value="1"/>
</dbReference>